<evidence type="ECO:0000256" key="1">
    <source>
        <dbReference type="ARBA" id="ARBA00004050"/>
    </source>
</evidence>
<feature type="transmembrane region" description="Helical" evidence="13">
    <location>
        <begin position="46"/>
        <end position="66"/>
    </location>
</feature>
<evidence type="ECO:0000256" key="2">
    <source>
        <dbReference type="ARBA" id="ARBA00004370"/>
    </source>
</evidence>
<dbReference type="GO" id="GO:0006099">
    <property type="term" value="P:tricarboxylic acid cycle"/>
    <property type="evidence" value="ECO:0007669"/>
    <property type="project" value="InterPro"/>
</dbReference>
<dbReference type="GO" id="GO:0046872">
    <property type="term" value="F:metal ion binding"/>
    <property type="evidence" value="ECO:0007669"/>
    <property type="project" value="UniProtKB-KW"/>
</dbReference>
<dbReference type="GO" id="GO:0009055">
    <property type="term" value="F:electron transfer activity"/>
    <property type="evidence" value="ECO:0007669"/>
    <property type="project" value="InterPro"/>
</dbReference>
<protein>
    <recommendedName>
        <fullName evidence="4">Succinate dehydrogenase cytochrome b556 subunit</fullName>
    </recommendedName>
</protein>
<keyword evidence="9 12" id="KW-0408">Iron</keyword>
<keyword evidence="17" id="KW-1185">Reference proteome</keyword>
<dbReference type="AlphaFoldDB" id="A0A377Q591"/>
<dbReference type="Proteomes" id="UP000295794">
    <property type="component" value="Unassembled WGS sequence"/>
</dbReference>
<evidence type="ECO:0000256" key="3">
    <source>
        <dbReference type="ARBA" id="ARBA00007244"/>
    </source>
</evidence>
<keyword evidence="6 13" id="KW-0812">Transmembrane</keyword>
<evidence type="ECO:0000313" key="17">
    <source>
        <dbReference type="Proteomes" id="UP000295794"/>
    </source>
</evidence>
<evidence type="ECO:0000256" key="7">
    <source>
        <dbReference type="ARBA" id="ARBA00022723"/>
    </source>
</evidence>
<comment type="similarity">
    <text evidence="3">Belongs to the cytochrome b560 family.</text>
</comment>
<keyword evidence="5 12" id="KW-0349">Heme</keyword>
<feature type="binding site" description="axial binding residue" evidence="12">
    <location>
        <position position="102"/>
    </location>
    <ligand>
        <name>heme</name>
        <dbReference type="ChEBI" id="CHEBI:30413"/>
        <note>ligand shared with second transmembrane subunit</note>
    </ligand>
    <ligandPart>
        <name>Fe</name>
        <dbReference type="ChEBI" id="CHEBI:18248"/>
    </ligandPart>
</feature>
<evidence type="ECO:0000256" key="10">
    <source>
        <dbReference type="ARBA" id="ARBA00023136"/>
    </source>
</evidence>
<evidence type="ECO:0000313" key="15">
    <source>
        <dbReference type="EMBL" id="TCU87072.1"/>
    </source>
</evidence>
<proteinExistence type="inferred from homology"/>
<evidence type="ECO:0000313" key="16">
    <source>
        <dbReference type="Proteomes" id="UP000255108"/>
    </source>
</evidence>
<comment type="subcellular location">
    <subcellularLocation>
        <location evidence="2">Membrane</location>
    </subcellularLocation>
</comment>
<evidence type="ECO:0000256" key="13">
    <source>
        <dbReference type="SAM" id="Phobius"/>
    </source>
</evidence>
<gene>
    <name evidence="14" type="primary">sdhC</name>
    <name evidence="15" type="ORF">EV682_105197</name>
    <name evidence="14" type="ORF">NCTC11159_01468</name>
</gene>
<name>A0A377Q591_9NEIS</name>
<keyword evidence="8 13" id="KW-1133">Transmembrane helix</keyword>
<dbReference type="GO" id="GO:0005886">
    <property type="term" value="C:plasma membrane"/>
    <property type="evidence" value="ECO:0007669"/>
    <property type="project" value="TreeGrafter"/>
</dbReference>
<reference evidence="14 16" key="1">
    <citation type="submission" date="2018-06" db="EMBL/GenBank/DDBJ databases">
        <authorList>
            <consortium name="Pathogen Informatics"/>
            <person name="Doyle S."/>
        </authorList>
    </citation>
    <scope>NUCLEOTIDE SEQUENCE [LARGE SCALE GENOMIC DNA]</scope>
    <source>
        <strain evidence="14 16">NCTC11159</strain>
    </source>
</reference>
<sequence>MSDGLRNRSCTLTEVKLKEEVRMQKTRPKHLEIAKIRLPLPGIISILHRVSGALMFLAIPFMLYALEGSLASSERFDAFRSCISNPLVKIALLGVLWAFLHHVCAGVRFLFLDIHKGLELKTARLTAKIVLVVSLVLTVVIGGLVW</sequence>
<dbReference type="InterPro" id="IPR014314">
    <property type="entry name" value="Succ_DH_cytb556"/>
</dbReference>
<comment type="subunit">
    <text evidence="11">Part of an enzyme complex containing four subunits: a flavoprotein, an iron-sulfur protein, plus two membrane-anchoring proteins, SdhC and SdhD. The complex can form homotrimers.</text>
</comment>
<dbReference type="SUPFAM" id="SSF81343">
    <property type="entry name" value="Fumarate reductase respiratory complex transmembrane subunits"/>
    <property type="match status" value="1"/>
</dbReference>
<evidence type="ECO:0000256" key="12">
    <source>
        <dbReference type="PIRSR" id="PIRSR000178-1"/>
    </source>
</evidence>
<comment type="cofactor">
    <cofactor evidence="12">
        <name>heme</name>
        <dbReference type="ChEBI" id="CHEBI:30413"/>
    </cofactor>
    <text evidence="12">The heme is bound between the two transmembrane subunits.</text>
</comment>
<feature type="transmembrane region" description="Helical" evidence="13">
    <location>
        <begin position="86"/>
        <end position="111"/>
    </location>
</feature>
<evidence type="ECO:0000256" key="9">
    <source>
        <dbReference type="ARBA" id="ARBA00023004"/>
    </source>
</evidence>
<dbReference type="Gene3D" id="1.20.1300.10">
    <property type="entry name" value="Fumarate reductase/succinate dehydrogenase, transmembrane subunit"/>
    <property type="match status" value="1"/>
</dbReference>
<reference evidence="15 17" key="2">
    <citation type="submission" date="2019-03" db="EMBL/GenBank/DDBJ databases">
        <title>Genomic Encyclopedia of Type Strains, Phase IV (KMG-IV): sequencing the most valuable type-strain genomes for metagenomic binning, comparative biology and taxonomic classification.</title>
        <authorList>
            <person name="Goeker M."/>
        </authorList>
    </citation>
    <scope>NUCLEOTIDE SEQUENCE [LARGE SCALE GENOMIC DNA]</scope>
    <source>
        <strain evidence="15 17">DSM 3764</strain>
    </source>
</reference>
<dbReference type="PANTHER" id="PTHR10978:SF5">
    <property type="entry name" value="SUCCINATE DEHYDROGENASE CYTOCHROME B560 SUBUNIT, MITOCHONDRIAL"/>
    <property type="match status" value="1"/>
</dbReference>
<dbReference type="InterPro" id="IPR000701">
    <property type="entry name" value="SuccDH_FuR_B_TM-su"/>
</dbReference>
<accession>A0A377Q591</accession>
<evidence type="ECO:0000256" key="6">
    <source>
        <dbReference type="ARBA" id="ARBA00022692"/>
    </source>
</evidence>
<comment type="function">
    <text evidence="1">Membrane-anchoring subunit of succinate dehydrogenase (SDH).</text>
</comment>
<dbReference type="EMBL" id="SMBT01000005">
    <property type="protein sequence ID" value="TCU87072.1"/>
    <property type="molecule type" value="Genomic_DNA"/>
</dbReference>
<evidence type="ECO:0000256" key="11">
    <source>
        <dbReference type="ARBA" id="ARBA00025912"/>
    </source>
</evidence>
<evidence type="ECO:0000313" key="14">
    <source>
        <dbReference type="EMBL" id="STQ90404.1"/>
    </source>
</evidence>
<evidence type="ECO:0000256" key="5">
    <source>
        <dbReference type="ARBA" id="ARBA00022617"/>
    </source>
</evidence>
<dbReference type="Pfam" id="PF01127">
    <property type="entry name" value="Sdh_cyt"/>
    <property type="match status" value="1"/>
</dbReference>
<dbReference type="EMBL" id="UGHR01000001">
    <property type="protein sequence ID" value="STQ90404.1"/>
    <property type="molecule type" value="Genomic_DNA"/>
</dbReference>
<evidence type="ECO:0000256" key="4">
    <source>
        <dbReference type="ARBA" id="ARBA00020076"/>
    </source>
</evidence>
<dbReference type="CDD" id="cd03499">
    <property type="entry name" value="SQR_TypeC_SdhC"/>
    <property type="match status" value="1"/>
</dbReference>
<keyword evidence="10 13" id="KW-0472">Membrane</keyword>
<dbReference type="PIRSF" id="PIRSF000178">
    <property type="entry name" value="SDH_cyt_b560"/>
    <property type="match status" value="1"/>
</dbReference>
<dbReference type="PANTHER" id="PTHR10978">
    <property type="entry name" value="SUCCINATE DEHYDROGENASE CYTOCHROME B560 SUBUNIT"/>
    <property type="match status" value="1"/>
</dbReference>
<keyword evidence="7 12" id="KW-0479">Metal-binding</keyword>
<feature type="transmembrane region" description="Helical" evidence="13">
    <location>
        <begin position="123"/>
        <end position="145"/>
    </location>
</feature>
<dbReference type="NCBIfam" id="TIGR02970">
    <property type="entry name" value="succ_dehyd_cytB"/>
    <property type="match status" value="1"/>
</dbReference>
<organism evidence="14 16">
    <name type="scientific">Iodobacter fluviatilis</name>
    <dbReference type="NCBI Taxonomy" id="537"/>
    <lineage>
        <taxon>Bacteria</taxon>
        <taxon>Pseudomonadati</taxon>
        <taxon>Pseudomonadota</taxon>
        <taxon>Betaproteobacteria</taxon>
        <taxon>Neisseriales</taxon>
        <taxon>Chitinibacteraceae</taxon>
        <taxon>Iodobacter</taxon>
    </lineage>
</organism>
<dbReference type="InterPro" id="IPR034804">
    <property type="entry name" value="SQR/QFR_C/D"/>
</dbReference>
<evidence type="ECO:0000256" key="8">
    <source>
        <dbReference type="ARBA" id="ARBA00022989"/>
    </source>
</evidence>
<dbReference type="Proteomes" id="UP000255108">
    <property type="component" value="Unassembled WGS sequence"/>
</dbReference>